<gene>
    <name evidence="5" type="ORF">HGP29_18990</name>
</gene>
<dbReference type="RefSeq" id="WP_168884005.1">
    <property type="nucleotide sequence ID" value="NZ_JABAIL010000006.1"/>
</dbReference>
<keyword evidence="3" id="KW-0812">Transmembrane</keyword>
<evidence type="ECO:0000256" key="1">
    <source>
        <dbReference type="ARBA" id="ARBA00009716"/>
    </source>
</evidence>
<feature type="transmembrane region" description="Helical" evidence="3">
    <location>
        <begin position="29"/>
        <end position="46"/>
    </location>
</feature>
<comment type="similarity">
    <text evidence="1 2">Belongs to the glutamate synthase family.</text>
</comment>
<evidence type="ECO:0000313" key="5">
    <source>
        <dbReference type="EMBL" id="NLR93290.1"/>
    </source>
</evidence>
<keyword evidence="3" id="KW-0472">Membrane</keyword>
<dbReference type="GO" id="GO:0006537">
    <property type="term" value="P:glutamate biosynthetic process"/>
    <property type="evidence" value="ECO:0007669"/>
    <property type="project" value="InterPro"/>
</dbReference>
<feature type="domain" description="Glutamate synthase" evidence="4">
    <location>
        <begin position="152"/>
        <end position="468"/>
    </location>
</feature>
<dbReference type="Proteomes" id="UP000585050">
    <property type="component" value="Unassembled WGS sequence"/>
</dbReference>
<dbReference type="PANTHER" id="PTHR43819">
    <property type="entry name" value="ARCHAEAL-TYPE GLUTAMATE SYNTHASE [NADPH]"/>
    <property type="match status" value="1"/>
</dbReference>
<comment type="caution">
    <text evidence="5">The sequence shown here is derived from an EMBL/GenBank/DDBJ whole genome shotgun (WGS) entry which is preliminary data.</text>
</comment>
<keyword evidence="6" id="KW-1185">Reference proteome</keyword>
<evidence type="ECO:0000256" key="3">
    <source>
        <dbReference type="SAM" id="Phobius"/>
    </source>
</evidence>
<evidence type="ECO:0000259" key="4">
    <source>
        <dbReference type="Pfam" id="PF01645"/>
    </source>
</evidence>
<dbReference type="CDD" id="cd02808">
    <property type="entry name" value="GltS_FMN"/>
    <property type="match status" value="1"/>
</dbReference>
<dbReference type="Pfam" id="PF01645">
    <property type="entry name" value="Glu_synthase"/>
    <property type="match status" value="1"/>
</dbReference>
<name>A0A7X8XXP4_9BACT</name>
<proteinExistence type="inferred from homology"/>
<organism evidence="5 6">
    <name type="scientific">Flammeovirga agarivorans</name>
    <dbReference type="NCBI Taxonomy" id="2726742"/>
    <lineage>
        <taxon>Bacteria</taxon>
        <taxon>Pseudomonadati</taxon>
        <taxon>Bacteroidota</taxon>
        <taxon>Cytophagia</taxon>
        <taxon>Cytophagales</taxon>
        <taxon>Flammeovirgaceae</taxon>
        <taxon>Flammeovirga</taxon>
    </lineage>
</organism>
<dbReference type="InterPro" id="IPR002932">
    <property type="entry name" value="Glu_synthdom"/>
</dbReference>
<dbReference type="EMBL" id="JABAIL010000006">
    <property type="protein sequence ID" value="NLR93290.1"/>
    <property type="molecule type" value="Genomic_DNA"/>
</dbReference>
<dbReference type="PIRSF" id="PIRSF006429">
    <property type="entry name" value="GOGAT_lg_2"/>
    <property type="match status" value="1"/>
</dbReference>
<dbReference type="PANTHER" id="PTHR43819:SF1">
    <property type="entry name" value="ARCHAEAL-TYPE GLUTAMATE SYNTHASE [NADPH]"/>
    <property type="match status" value="1"/>
</dbReference>
<feature type="transmembrane region" description="Helical" evidence="3">
    <location>
        <begin position="5"/>
        <end position="23"/>
    </location>
</feature>
<dbReference type="InterPro" id="IPR013785">
    <property type="entry name" value="Aldolase_TIM"/>
</dbReference>
<keyword evidence="3" id="KW-1133">Transmembrane helix</keyword>
<protein>
    <submittedName>
        <fullName evidence="5">FMN-binding glutamate synthase family protein</fullName>
    </submittedName>
</protein>
<accession>A0A7X8XXP4</accession>
<sequence length="481" mass="53231">MIRRTYILISILLFPILILTYFYLPDQSILLTLLIILIFVGWYDVLQKKNAILRDYPIVGHARYMLKAIAPELQQYFIETNTSGHPFTKNEINLINSRSDNKEEFHPFGSELDFYKNEVSWVGHSMIPGKERKTQPRVLIGNSNCDKPYNSSILNISAMSFGALSAHAIIALNKGAKLGGFYHNTGEGSLTPFHQQGGDIVLQIGTGNFGFRNDDGSFNDQKFTEKTALPEVKMVEVKLSQGAKPGHGGVLPAAKNTNEIAKIRGVQPHTDVFSPPLNPEISSIEDIPKFIGRVRKLSHGKPVGFKLCIGVKSEFEQLIDYCVSQGNIPDFITVDASEGGTGAAPLEYSDHIGMKGEDALVFVDQVLKEKGVRREIKIIYAGKVMNGFTLLKALCLGADLCNSARGFMFSLGCIQSLRCHTDTCPTGIATQDKALQEGLDPTVKSNRVYNYHKNTIDAFLEIMKTVGCNDISELNKELIHN</sequence>
<reference evidence="5 6" key="1">
    <citation type="submission" date="2020-04" db="EMBL/GenBank/DDBJ databases">
        <title>Flammeovirga sp. SR4, a novel species isolated from seawater.</title>
        <authorList>
            <person name="Wang X."/>
        </authorList>
    </citation>
    <scope>NUCLEOTIDE SEQUENCE [LARGE SCALE GENOMIC DNA]</scope>
    <source>
        <strain evidence="5 6">SR4</strain>
    </source>
</reference>
<dbReference type="SUPFAM" id="SSF51395">
    <property type="entry name" value="FMN-linked oxidoreductases"/>
    <property type="match status" value="1"/>
</dbReference>
<dbReference type="Gene3D" id="3.20.20.70">
    <property type="entry name" value="Aldolase class I"/>
    <property type="match status" value="1"/>
</dbReference>
<dbReference type="AlphaFoldDB" id="A0A7X8XXP4"/>
<dbReference type="GO" id="GO:0015930">
    <property type="term" value="F:glutamate synthase activity"/>
    <property type="evidence" value="ECO:0007669"/>
    <property type="project" value="InterPro"/>
</dbReference>
<dbReference type="InterPro" id="IPR024188">
    <property type="entry name" value="GltB"/>
</dbReference>
<evidence type="ECO:0000313" key="6">
    <source>
        <dbReference type="Proteomes" id="UP000585050"/>
    </source>
</evidence>
<evidence type="ECO:0000256" key="2">
    <source>
        <dbReference type="PIRNR" id="PIRNR006429"/>
    </source>
</evidence>